<accession>A0A1S3GVS7</accession>
<dbReference type="GeneID" id="106002010"/>
<dbReference type="GO" id="GO:0003677">
    <property type="term" value="F:DNA binding"/>
    <property type="evidence" value="ECO:0007669"/>
    <property type="project" value="InterPro"/>
</dbReference>
<dbReference type="OrthoDB" id="8923935at2759"/>
<dbReference type="RefSeq" id="XP_012892389.1">
    <property type="nucleotide sequence ID" value="XM_013036935.1"/>
</dbReference>
<dbReference type="GO" id="GO:0034237">
    <property type="term" value="F:protein kinase A regulatory subunit binding"/>
    <property type="evidence" value="ECO:0007669"/>
    <property type="project" value="TreeGrafter"/>
</dbReference>
<organism evidence="2 3">
    <name type="scientific">Dipodomys ordii</name>
    <name type="common">Ord's kangaroo rat</name>
    <dbReference type="NCBI Taxonomy" id="10020"/>
    <lineage>
        <taxon>Eukaryota</taxon>
        <taxon>Metazoa</taxon>
        <taxon>Chordata</taxon>
        <taxon>Craniata</taxon>
        <taxon>Vertebrata</taxon>
        <taxon>Euteleostomi</taxon>
        <taxon>Mammalia</taxon>
        <taxon>Eutheria</taxon>
        <taxon>Euarchontoglires</taxon>
        <taxon>Glires</taxon>
        <taxon>Rodentia</taxon>
        <taxon>Castorimorpha</taxon>
        <taxon>Heteromyidae</taxon>
        <taxon>Dipodomyinae</taxon>
        <taxon>Dipodomys</taxon>
    </lineage>
</organism>
<evidence type="ECO:0000313" key="2">
    <source>
        <dbReference type="Proteomes" id="UP000081671"/>
    </source>
</evidence>
<dbReference type="Proteomes" id="UP000081671">
    <property type="component" value="Unplaced"/>
</dbReference>
<reference evidence="3" key="1">
    <citation type="submission" date="2025-08" db="UniProtKB">
        <authorList>
            <consortium name="RefSeq"/>
        </authorList>
    </citation>
    <scope>IDENTIFICATION</scope>
    <source>
        <tissue evidence="3">Kidney</tissue>
    </source>
</reference>
<dbReference type="InterPro" id="IPR007071">
    <property type="entry name" value="AKAP95"/>
</dbReference>
<feature type="compositionally biased region" description="Gly residues" evidence="1">
    <location>
        <begin position="234"/>
        <end position="246"/>
    </location>
</feature>
<feature type="compositionally biased region" description="Low complexity" evidence="1">
    <location>
        <begin position="274"/>
        <end position="288"/>
    </location>
</feature>
<sequence>MAVRERVDGSNWSSSSGPREFPQPGSAERRRGRAGRPLGFGAVAPGALRADWPLAPAGAGEARRADAGTYGSGVAGWQGYDNYNYYSAQNATVPAGATYSYSPASWEATKASDGGLAAGGPAMPLPSYGPEPCSDSSDSLIAKINQRLDMMSKEGGRGGSSIGGEGMQDRESSFRFQTFESYDSRPCLPEHGRYRPSYSYDYELGTDRNGGFAGQYGDCRDAGREQGSLDGFVRGRGQGQGQGQGQGRFQDRFQDRSSSSSSSSFLRSEPFMPPSASSEPLPPSWSELNYSGGRGLGGPSPSRPPSSLFSQSMTPNYNMMGMQGVGGYDNTLPYGCGRPRARMQDRVSSRRPWALAFLNCFAEVQLVYCKILCLFWGAGVSHGA</sequence>
<dbReference type="GO" id="GO:0016363">
    <property type="term" value="C:nuclear matrix"/>
    <property type="evidence" value="ECO:0007669"/>
    <property type="project" value="TreeGrafter"/>
</dbReference>
<evidence type="ECO:0000256" key="1">
    <source>
        <dbReference type="SAM" id="MobiDB-lite"/>
    </source>
</evidence>
<feature type="region of interest" description="Disordered" evidence="1">
    <location>
        <begin position="1"/>
        <end position="40"/>
    </location>
</feature>
<name>A0A1S3GVS7_DIPOR</name>
<dbReference type="KEGG" id="dord:106002010"/>
<protein>
    <submittedName>
        <fullName evidence="3">A-kinase anchor protein 8-like</fullName>
    </submittedName>
</protein>
<feature type="region of interest" description="Disordered" evidence="1">
    <location>
        <begin position="216"/>
        <end position="312"/>
    </location>
</feature>
<proteinExistence type="predicted"/>
<dbReference type="PANTHER" id="PTHR12190:SF6">
    <property type="entry name" value="A-KINASE ANCHOR PROTEIN 8"/>
    <property type="match status" value="1"/>
</dbReference>
<evidence type="ECO:0000313" key="3">
    <source>
        <dbReference type="RefSeq" id="XP_012892389.1"/>
    </source>
</evidence>
<keyword evidence="2" id="KW-1185">Reference proteome</keyword>
<dbReference type="InParanoid" id="A0A1S3GVS7"/>
<dbReference type="PANTHER" id="PTHR12190">
    <property type="entry name" value="A-KINASE ANCHOR PROTEIN AKAP 8"/>
    <property type="match status" value="1"/>
</dbReference>
<dbReference type="AlphaFoldDB" id="A0A1S3GVS7"/>
<dbReference type="SUPFAM" id="SSF56935">
    <property type="entry name" value="Porins"/>
    <property type="match status" value="1"/>
</dbReference>
<gene>
    <name evidence="3" type="primary">LOC106002010</name>
</gene>